<accession>A0A809RUK6</accession>
<sequence>MIFIGFLISIPLLILISLSVFGGGQVFMPIFKWLWTFLSSAFGSQISEEKINTVFAISNSTPGVVSTKFGFFTGFLAAYSDDSSVLWWGYVAMFVTYFFFCFPAIIIMLLAMRYIKKFKSNSFVKNMLIILRPIISGIIFSLALQLLVQIFLPEIEFNKNSINYFSYTKTENNFFSGYKGVLLKIYVPLGILISYYLAKKKFSLFLIILLNVCVSFILFAIPYV</sequence>
<dbReference type="GO" id="GO:0015109">
    <property type="term" value="F:chromate transmembrane transporter activity"/>
    <property type="evidence" value="ECO:0007669"/>
    <property type="project" value="InterPro"/>
</dbReference>
<feature type="transmembrane region" description="Helical" evidence="7">
    <location>
        <begin position="130"/>
        <end position="152"/>
    </location>
</feature>
<reference evidence="8 9" key="1">
    <citation type="submission" date="2020-01" db="EMBL/GenBank/DDBJ databases">
        <title>Complete genome sequence of Mycoplasma felis strain Myco-2.</title>
        <authorList>
            <person name="Kinoshita Y."/>
            <person name="Niwa H."/>
            <person name="Uchida-Fujii E."/>
            <person name="Nukada T."/>
        </authorList>
    </citation>
    <scope>NUCLEOTIDE SEQUENCE [LARGE SCALE GENOMIC DNA]</scope>
    <source>
        <strain evidence="8 9">Myco-2</strain>
    </source>
</reference>
<gene>
    <name evidence="8" type="ORF">JPM2_0030</name>
</gene>
<comment type="subcellular location">
    <subcellularLocation>
        <location evidence="1">Cell membrane</location>
        <topology evidence="1">Multi-pass membrane protein</topology>
    </subcellularLocation>
</comment>
<feature type="transmembrane region" description="Helical" evidence="7">
    <location>
        <begin position="177"/>
        <end position="197"/>
    </location>
</feature>
<keyword evidence="6 7" id="KW-0472">Membrane</keyword>
<dbReference type="InterPro" id="IPR003370">
    <property type="entry name" value="Chromate_transpt"/>
</dbReference>
<dbReference type="EMBL" id="AP022325">
    <property type="protein sequence ID" value="BBU47310.1"/>
    <property type="molecule type" value="Genomic_DNA"/>
</dbReference>
<proteinExistence type="inferred from homology"/>
<dbReference type="KEGG" id="mfel:JPM2_0030"/>
<protein>
    <recommendedName>
        <fullName evidence="10">Chromate transporter</fullName>
    </recommendedName>
</protein>
<evidence type="ECO:0000256" key="4">
    <source>
        <dbReference type="ARBA" id="ARBA00022692"/>
    </source>
</evidence>
<keyword evidence="5 7" id="KW-1133">Transmembrane helix</keyword>
<feature type="transmembrane region" description="Helical" evidence="7">
    <location>
        <begin position="204"/>
        <end position="223"/>
    </location>
</feature>
<evidence type="ECO:0000256" key="1">
    <source>
        <dbReference type="ARBA" id="ARBA00004651"/>
    </source>
</evidence>
<name>A0A809RUK6_9BACT</name>
<comment type="similarity">
    <text evidence="2">Belongs to the chromate ion transporter (CHR) (TC 2.A.51) family.</text>
</comment>
<evidence type="ECO:0000256" key="7">
    <source>
        <dbReference type="SAM" id="Phobius"/>
    </source>
</evidence>
<dbReference type="AlphaFoldDB" id="A0A809RUK6"/>
<evidence type="ECO:0000256" key="3">
    <source>
        <dbReference type="ARBA" id="ARBA00022475"/>
    </source>
</evidence>
<organism evidence="8 9">
    <name type="scientific">Mycoplasmopsis felis</name>
    <dbReference type="NCBI Taxonomy" id="33923"/>
    <lineage>
        <taxon>Bacteria</taxon>
        <taxon>Bacillati</taxon>
        <taxon>Mycoplasmatota</taxon>
        <taxon>Mycoplasmoidales</taxon>
        <taxon>Metamycoplasmataceae</taxon>
        <taxon>Mycoplasmopsis</taxon>
    </lineage>
</organism>
<evidence type="ECO:0000256" key="2">
    <source>
        <dbReference type="ARBA" id="ARBA00005262"/>
    </source>
</evidence>
<dbReference type="GO" id="GO:0005886">
    <property type="term" value="C:plasma membrane"/>
    <property type="evidence" value="ECO:0007669"/>
    <property type="project" value="UniProtKB-SubCell"/>
</dbReference>
<keyword evidence="3" id="KW-1003">Cell membrane</keyword>
<dbReference type="RefSeq" id="WP_233091002.1">
    <property type="nucleotide sequence ID" value="NZ_AP022325.1"/>
</dbReference>
<dbReference type="Proteomes" id="UP000464317">
    <property type="component" value="Chromosome"/>
</dbReference>
<evidence type="ECO:0008006" key="10">
    <source>
        <dbReference type="Google" id="ProtNLM"/>
    </source>
</evidence>
<keyword evidence="9" id="KW-1185">Reference proteome</keyword>
<dbReference type="Pfam" id="PF02417">
    <property type="entry name" value="Chromate_transp"/>
    <property type="match status" value="1"/>
</dbReference>
<feature type="transmembrane region" description="Helical" evidence="7">
    <location>
        <begin position="87"/>
        <end position="110"/>
    </location>
</feature>
<evidence type="ECO:0000313" key="9">
    <source>
        <dbReference type="Proteomes" id="UP000464317"/>
    </source>
</evidence>
<evidence type="ECO:0000256" key="6">
    <source>
        <dbReference type="ARBA" id="ARBA00023136"/>
    </source>
</evidence>
<evidence type="ECO:0000313" key="8">
    <source>
        <dbReference type="EMBL" id="BBU47310.1"/>
    </source>
</evidence>
<keyword evidence="4 7" id="KW-0812">Transmembrane</keyword>
<evidence type="ECO:0000256" key="5">
    <source>
        <dbReference type="ARBA" id="ARBA00022989"/>
    </source>
</evidence>